<keyword evidence="2" id="KW-0808">Transferase</keyword>
<dbReference type="EMBL" id="JAWXXX010000001">
    <property type="protein sequence ID" value="MDX5893619.1"/>
    <property type="molecule type" value="Genomic_DNA"/>
</dbReference>
<feature type="region of interest" description="Disordered" evidence="1">
    <location>
        <begin position="368"/>
        <end position="402"/>
    </location>
</feature>
<protein>
    <submittedName>
        <fullName evidence="2">Glycosyl transferase family 1</fullName>
    </submittedName>
</protein>
<dbReference type="KEGG" id="rrd:RradSPS_0927"/>
<dbReference type="EMBL" id="CP007514">
    <property type="protein sequence ID" value="AHY46210.1"/>
    <property type="molecule type" value="Genomic_DNA"/>
</dbReference>
<keyword evidence="4" id="KW-1185">Reference proteome</keyword>
<evidence type="ECO:0000313" key="4">
    <source>
        <dbReference type="Proteomes" id="UP000025229"/>
    </source>
</evidence>
<dbReference type="eggNOG" id="COG4671">
    <property type="taxonomic scope" value="Bacteria"/>
</dbReference>
<organism evidence="2 4">
    <name type="scientific">Rubrobacter radiotolerans</name>
    <name type="common">Arthrobacter radiotolerans</name>
    <dbReference type="NCBI Taxonomy" id="42256"/>
    <lineage>
        <taxon>Bacteria</taxon>
        <taxon>Bacillati</taxon>
        <taxon>Actinomycetota</taxon>
        <taxon>Rubrobacteria</taxon>
        <taxon>Rubrobacterales</taxon>
        <taxon>Rubrobacteraceae</taxon>
        <taxon>Rubrobacter</taxon>
    </lineage>
</organism>
<dbReference type="HOGENOM" id="CLU_050684_0_0_11"/>
<dbReference type="SUPFAM" id="SSF53756">
    <property type="entry name" value="UDP-Glycosyltransferase/glycogen phosphorylase"/>
    <property type="match status" value="1"/>
</dbReference>
<gene>
    <name evidence="2" type="ORF">RradSPS_0927</name>
    <name evidence="3" type="ORF">SIL72_06195</name>
</gene>
<accession>A0A023X2I9</accession>
<reference evidence="3" key="2">
    <citation type="submission" date="2023-11" db="EMBL/GenBank/DDBJ databases">
        <title>MicrobeMod: A computational toolkit for identifying prokaryotic methylation and restriction-modification with nanopore sequencing.</title>
        <authorList>
            <person name="Crits-Christoph A."/>
            <person name="Kang S.C."/>
            <person name="Lee H."/>
            <person name="Ostrov N."/>
        </authorList>
    </citation>
    <scope>NUCLEOTIDE SEQUENCE</scope>
    <source>
        <strain evidence="3">ATCC 51242</strain>
    </source>
</reference>
<proteinExistence type="predicted"/>
<dbReference type="STRING" id="42256.RradSPS_0927"/>
<dbReference type="GO" id="GO:0016740">
    <property type="term" value="F:transferase activity"/>
    <property type="evidence" value="ECO:0007669"/>
    <property type="project" value="UniProtKB-KW"/>
</dbReference>
<dbReference type="Gene3D" id="3.40.50.2000">
    <property type="entry name" value="Glycogen Phosphorylase B"/>
    <property type="match status" value="1"/>
</dbReference>
<evidence type="ECO:0000256" key="1">
    <source>
        <dbReference type="SAM" id="MobiDB-lite"/>
    </source>
</evidence>
<sequence>MNSDHPSAAGLGAGPIGLYVHHHGRGHLSRALALIANLRSPATVLTSLSVERSELLGADLLRLPLDVPGSVAGDLPAPPGPPLRGLHYAPLGSAGLLERTAAICAWTREVRPSLLVVDVSSEVAALGRLLGLPVVVVRQHGLRDDPAHALACGVAVSLLAPFPKSLEDERTPEWVADRTFYSGGFSRFDGRAEALAPEPVPGRVAVLLGGGGTGVSLAALAAAARSTPGWSWNVLGYPRGGADGRLPPNLRLAGWSGDDVFDELRRSEVVVAGAGHNAVMEVAAARRPLVAIPEDRPFDEQRAKARLLGRSGLAVVRERWPAPERWPGVLREALSLGARGLAGLVDGRGAARAAAHLDGLARLYAGAGPESEESSVHRPTGKGSVAELGARSSRFSAAGTGP</sequence>
<dbReference type="RefSeq" id="WP_051589370.1">
    <property type="nucleotide sequence ID" value="NZ_CP007514.1"/>
</dbReference>
<evidence type="ECO:0000313" key="2">
    <source>
        <dbReference type="EMBL" id="AHY46210.1"/>
    </source>
</evidence>
<name>A0A023X2I9_RUBRA</name>
<reference evidence="2 4" key="1">
    <citation type="submission" date="2014-03" db="EMBL/GenBank/DDBJ databases">
        <title>Complete genome sequence of the Radio-Resistant Rubrobacter radiotolerans RSPS-4.</title>
        <authorList>
            <person name="Egas C.C."/>
            <person name="Barroso C.C."/>
            <person name="Froufe H.J.C."/>
            <person name="Pacheco J.J."/>
            <person name="Albuquerque L.L."/>
            <person name="da Costa M.M.S."/>
        </authorList>
    </citation>
    <scope>NUCLEOTIDE SEQUENCE [LARGE SCALE GENOMIC DNA]</scope>
    <source>
        <strain evidence="2 4">RSPS-4</strain>
    </source>
</reference>
<dbReference type="Proteomes" id="UP000025229">
    <property type="component" value="Chromosome"/>
</dbReference>
<evidence type="ECO:0000313" key="3">
    <source>
        <dbReference type="EMBL" id="MDX5893619.1"/>
    </source>
</evidence>
<dbReference type="Proteomes" id="UP001281130">
    <property type="component" value="Unassembled WGS sequence"/>
</dbReference>
<dbReference type="AlphaFoldDB" id="A0A023X2I9"/>